<proteinExistence type="predicted"/>
<dbReference type="Gene3D" id="3.40.50.150">
    <property type="entry name" value="Vaccinia Virus protein VP39"/>
    <property type="match status" value="1"/>
</dbReference>
<dbReference type="GO" id="GO:0008168">
    <property type="term" value="F:methyltransferase activity"/>
    <property type="evidence" value="ECO:0007669"/>
    <property type="project" value="UniProtKB-KW"/>
</dbReference>
<dbReference type="PANTHER" id="PTHR43861">
    <property type="entry name" value="TRANS-ACONITATE 2-METHYLTRANSFERASE-RELATED"/>
    <property type="match status" value="1"/>
</dbReference>
<keyword evidence="1" id="KW-0808">Transferase</keyword>
<dbReference type="EMBL" id="LDTZ01000017">
    <property type="protein sequence ID" value="KNA91064.1"/>
    <property type="molecule type" value="Genomic_DNA"/>
</dbReference>
<dbReference type="Pfam" id="PF13649">
    <property type="entry name" value="Methyltransf_25"/>
    <property type="match status" value="1"/>
</dbReference>
<dbReference type="Proteomes" id="UP000037247">
    <property type="component" value="Unassembled WGS sequence"/>
</dbReference>
<keyword evidence="3" id="KW-0489">Methyltransferase</keyword>
<name>A0ABR5IBK0_9ACTN</name>
<dbReference type="InterPro" id="IPR041698">
    <property type="entry name" value="Methyltransf_25"/>
</dbReference>
<evidence type="ECO:0000259" key="2">
    <source>
        <dbReference type="Pfam" id="PF13649"/>
    </source>
</evidence>
<evidence type="ECO:0000256" key="1">
    <source>
        <dbReference type="ARBA" id="ARBA00022679"/>
    </source>
</evidence>
<accession>A0ABR5IBK0</accession>
<evidence type="ECO:0000313" key="4">
    <source>
        <dbReference type="Proteomes" id="UP000037247"/>
    </source>
</evidence>
<dbReference type="RefSeq" id="WP_049699237.1">
    <property type="nucleotide sequence ID" value="NZ_JAQDQF010000008.1"/>
</dbReference>
<protein>
    <submittedName>
        <fullName evidence="3">Methyltransferase type 11</fullName>
    </submittedName>
</protein>
<organism evidence="3 4">
    <name type="scientific">Gordonia jacobaea</name>
    <dbReference type="NCBI Taxonomy" id="122202"/>
    <lineage>
        <taxon>Bacteria</taxon>
        <taxon>Bacillati</taxon>
        <taxon>Actinomycetota</taxon>
        <taxon>Actinomycetes</taxon>
        <taxon>Mycobacteriales</taxon>
        <taxon>Gordoniaceae</taxon>
        <taxon>Gordonia</taxon>
    </lineage>
</organism>
<dbReference type="CDD" id="cd02440">
    <property type="entry name" value="AdoMet_MTases"/>
    <property type="match status" value="1"/>
</dbReference>
<dbReference type="GO" id="GO:0032259">
    <property type="term" value="P:methylation"/>
    <property type="evidence" value="ECO:0007669"/>
    <property type="project" value="UniProtKB-KW"/>
</dbReference>
<sequence length="220" mass="23528">MSTAHGQQNTGDQNPHTAAEWDARYADTERLWTSNVNPSLIAEASDLAPSTALDVGSGEGADARWLAERGWQVTAIDISQVAVDRARESFPGPEITWLQADLVVDEVPGRDFGLVAAHYFPILAENRAVAKKLVDAVGPGGSLLVVGHAPEGVRAHGFDPADYVQPDDIATLLEGRSTDGESKEGGWEILTHETRPRGIPAGGGHHIDDVVLHARRLPAR</sequence>
<gene>
    <name evidence="3" type="ORF">ABW18_12265</name>
</gene>
<feature type="domain" description="Methyltransferase" evidence="2">
    <location>
        <begin position="53"/>
        <end position="141"/>
    </location>
</feature>
<comment type="caution">
    <text evidence="3">The sequence shown here is derived from an EMBL/GenBank/DDBJ whole genome shotgun (WGS) entry which is preliminary data.</text>
</comment>
<reference evidence="3 4" key="1">
    <citation type="submission" date="2015-05" db="EMBL/GenBank/DDBJ databases">
        <title>Draft genome sequence of the bacterium Gordonia jacobaea a new member of the Gordonia genus.</title>
        <authorList>
            <person name="Jimenez-Galisteo G."/>
            <person name="Dominguez A."/>
            <person name="Munoz E."/>
            <person name="Vinas M."/>
        </authorList>
    </citation>
    <scope>NUCLEOTIDE SEQUENCE [LARGE SCALE GENOMIC DNA]</scope>
    <source>
        <strain evidence="4">mv1</strain>
    </source>
</reference>
<dbReference type="InterPro" id="IPR029063">
    <property type="entry name" value="SAM-dependent_MTases_sf"/>
</dbReference>
<dbReference type="SUPFAM" id="SSF53335">
    <property type="entry name" value="S-adenosyl-L-methionine-dependent methyltransferases"/>
    <property type="match status" value="1"/>
</dbReference>
<keyword evidence="4" id="KW-1185">Reference proteome</keyword>
<dbReference type="PANTHER" id="PTHR43861:SF3">
    <property type="entry name" value="PUTATIVE (AFU_ORTHOLOGUE AFUA_2G14390)-RELATED"/>
    <property type="match status" value="1"/>
</dbReference>
<evidence type="ECO:0000313" key="3">
    <source>
        <dbReference type="EMBL" id="KNA91064.1"/>
    </source>
</evidence>